<sequence length="205" mass="21358">KAEQRQRQFLSWRRPCSWLPSLPCPGPSSPPGEPVGVGGASSSLPPSSRGDDDEQLHGSVTVSRLIRRRSGGIGTVVVDVAAGHPVPRGGGAGRPGPGDGAGGGGRGGAGAVGVRLPVHPADRHVVVPEAPRDGVPVRGGVRAHGAVPRRHAQGHPAARRRRCHARRLVRPRQLRQRDPRRATGPARSPLAAALATTAFLLPFLR</sequence>
<protein>
    <submittedName>
        <fullName evidence="2">Protein COFACTOR ASSEMBLY OF COMPLEX C SUBUNIT B CCB3 chloroplastic</fullName>
    </submittedName>
</protein>
<feature type="region of interest" description="Disordered" evidence="1">
    <location>
        <begin position="84"/>
        <end position="110"/>
    </location>
</feature>
<feature type="region of interest" description="Disordered" evidence="1">
    <location>
        <begin position="1"/>
        <end position="63"/>
    </location>
</feature>
<feature type="non-terminal residue" evidence="2">
    <location>
        <position position="1"/>
    </location>
</feature>
<name>A0A1D6G3Y8_MAIZE</name>
<proteinExistence type="predicted"/>
<feature type="compositionally biased region" description="Gly residues" evidence="1">
    <location>
        <begin position="88"/>
        <end position="110"/>
    </location>
</feature>
<gene>
    <name evidence="2" type="ORF">ZEAMMB73_Zm00001d011797</name>
</gene>
<evidence type="ECO:0000256" key="1">
    <source>
        <dbReference type="SAM" id="MobiDB-lite"/>
    </source>
</evidence>
<feature type="compositionally biased region" description="Pro residues" evidence="1">
    <location>
        <begin position="22"/>
        <end position="33"/>
    </location>
</feature>
<dbReference type="AlphaFoldDB" id="A0A1D6G3Y8"/>
<evidence type="ECO:0000313" key="2">
    <source>
        <dbReference type="EMBL" id="AQK98047.1"/>
    </source>
</evidence>
<feature type="compositionally biased region" description="Basic residues" evidence="1">
    <location>
        <begin position="147"/>
        <end position="174"/>
    </location>
</feature>
<feature type="region of interest" description="Disordered" evidence="1">
    <location>
        <begin position="130"/>
        <end position="189"/>
    </location>
</feature>
<accession>A0A1D6G3Y8</accession>
<organism evidence="2">
    <name type="scientific">Zea mays</name>
    <name type="common">Maize</name>
    <dbReference type="NCBI Taxonomy" id="4577"/>
    <lineage>
        <taxon>Eukaryota</taxon>
        <taxon>Viridiplantae</taxon>
        <taxon>Streptophyta</taxon>
        <taxon>Embryophyta</taxon>
        <taxon>Tracheophyta</taxon>
        <taxon>Spermatophyta</taxon>
        <taxon>Magnoliopsida</taxon>
        <taxon>Liliopsida</taxon>
        <taxon>Poales</taxon>
        <taxon>Poaceae</taxon>
        <taxon>PACMAD clade</taxon>
        <taxon>Panicoideae</taxon>
        <taxon>Andropogonodae</taxon>
        <taxon>Andropogoneae</taxon>
        <taxon>Tripsacinae</taxon>
        <taxon>Zea</taxon>
    </lineage>
</organism>
<reference evidence="2" key="1">
    <citation type="submission" date="2015-12" db="EMBL/GenBank/DDBJ databases">
        <title>Update maize B73 reference genome by single molecule sequencing technologies.</title>
        <authorList>
            <consortium name="Maize Genome Sequencing Project"/>
            <person name="Ware D."/>
        </authorList>
    </citation>
    <scope>NUCLEOTIDE SEQUENCE</scope>
    <source>
        <tissue evidence="2">Seedling</tissue>
    </source>
</reference>
<dbReference type="EMBL" id="CM000784">
    <property type="protein sequence ID" value="AQK98047.1"/>
    <property type="molecule type" value="Genomic_DNA"/>
</dbReference>